<sequence length="163" mass="18701">MASEQLMLGDGPRYYQMQSEPLTSRTSSFVSSAESTRIFDELPKAAIFKWRLIKKASQVFYLHFALKRRLFIEEIHEKQEQVKEWLQNLGIGEHSPVVHDDDEPDDDALPLHQDENIKSRDVPSSAALPVIRPALGRQSSISDRAKGCYARILESFSWKFGYC</sequence>
<gene>
    <name evidence="2" type="ORF">V6N12_011462</name>
</gene>
<evidence type="ECO:0000256" key="1">
    <source>
        <dbReference type="SAM" id="MobiDB-lite"/>
    </source>
</evidence>
<name>A0ABR2BPN4_9ROSI</name>
<evidence type="ECO:0000313" key="3">
    <source>
        <dbReference type="Proteomes" id="UP001472677"/>
    </source>
</evidence>
<dbReference type="Proteomes" id="UP001472677">
    <property type="component" value="Unassembled WGS sequence"/>
</dbReference>
<reference evidence="2 3" key="1">
    <citation type="journal article" date="2024" name="G3 (Bethesda)">
        <title>Genome assembly of Hibiscus sabdariffa L. provides insights into metabolisms of medicinal natural products.</title>
        <authorList>
            <person name="Kim T."/>
        </authorList>
    </citation>
    <scope>NUCLEOTIDE SEQUENCE [LARGE SCALE GENOMIC DNA]</scope>
    <source>
        <strain evidence="2">TK-2024</strain>
        <tissue evidence="2">Old leaves</tissue>
    </source>
</reference>
<protein>
    <submittedName>
        <fullName evidence="2">Uncharacterized protein</fullName>
    </submittedName>
</protein>
<comment type="caution">
    <text evidence="2">The sequence shown here is derived from an EMBL/GenBank/DDBJ whole genome shotgun (WGS) entry which is preliminary data.</text>
</comment>
<proteinExistence type="predicted"/>
<dbReference type="EMBL" id="JBBPBM010000100">
    <property type="protein sequence ID" value="KAK8508477.1"/>
    <property type="molecule type" value="Genomic_DNA"/>
</dbReference>
<accession>A0ABR2BPN4</accession>
<organism evidence="2 3">
    <name type="scientific">Hibiscus sabdariffa</name>
    <name type="common">roselle</name>
    <dbReference type="NCBI Taxonomy" id="183260"/>
    <lineage>
        <taxon>Eukaryota</taxon>
        <taxon>Viridiplantae</taxon>
        <taxon>Streptophyta</taxon>
        <taxon>Embryophyta</taxon>
        <taxon>Tracheophyta</taxon>
        <taxon>Spermatophyta</taxon>
        <taxon>Magnoliopsida</taxon>
        <taxon>eudicotyledons</taxon>
        <taxon>Gunneridae</taxon>
        <taxon>Pentapetalae</taxon>
        <taxon>rosids</taxon>
        <taxon>malvids</taxon>
        <taxon>Malvales</taxon>
        <taxon>Malvaceae</taxon>
        <taxon>Malvoideae</taxon>
        <taxon>Hibiscus</taxon>
    </lineage>
</organism>
<keyword evidence="3" id="KW-1185">Reference proteome</keyword>
<evidence type="ECO:0000313" key="2">
    <source>
        <dbReference type="EMBL" id="KAK8508477.1"/>
    </source>
</evidence>
<feature type="region of interest" description="Disordered" evidence="1">
    <location>
        <begin position="96"/>
        <end position="116"/>
    </location>
</feature>